<evidence type="ECO:0000313" key="5">
    <source>
        <dbReference type="Proteomes" id="UP000001631"/>
    </source>
</evidence>
<evidence type="ECO:0000256" key="2">
    <source>
        <dbReference type="SAM" id="Phobius"/>
    </source>
</evidence>
<evidence type="ECO:0000256" key="3">
    <source>
        <dbReference type="SAM" id="SignalP"/>
    </source>
</evidence>
<dbReference type="GeneID" id="69038772"/>
<keyword evidence="2" id="KW-0812">Transmembrane</keyword>
<dbReference type="InParanoid" id="C0NQG8"/>
<feature type="chain" id="PRO_5002901333" evidence="3">
    <location>
        <begin position="20"/>
        <end position="263"/>
    </location>
</feature>
<keyword evidence="3" id="KW-0732">Signal</keyword>
<accession>C0NQG8</accession>
<keyword evidence="2" id="KW-0472">Membrane</keyword>
<gene>
    <name evidence="4" type="ORF">HCBG_05756</name>
</gene>
<feature type="transmembrane region" description="Helical" evidence="2">
    <location>
        <begin position="140"/>
        <end position="163"/>
    </location>
</feature>
<dbReference type="RefSeq" id="XP_045286921.1">
    <property type="nucleotide sequence ID" value="XM_045432805.1"/>
</dbReference>
<dbReference type="HOGENOM" id="CLU_092467_0_0_1"/>
<protein>
    <submittedName>
        <fullName evidence="4">Integral membrane protein</fullName>
    </submittedName>
</protein>
<proteinExistence type="predicted"/>
<keyword evidence="5" id="KW-1185">Reference proteome</keyword>
<dbReference type="AlphaFoldDB" id="C0NQG8"/>
<feature type="signal peptide" evidence="3">
    <location>
        <begin position="1"/>
        <end position="19"/>
    </location>
</feature>
<feature type="region of interest" description="Disordered" evidence="1">
    <location>
        <begin position="215"/>
        <end position="252"/>
    </location>
</feature>
<dbReference type="VEuPathDB" id="FungiDB:I7I50_03396"/>
<feature type="region of interest" description="Disordered" evidence="1">
    <location>
        <begin position="108"/>
        <end position="127"/>
    </location>
</feature>
<organism evidence="4 5">
    <name type="scientific">Ajellomyces capsulatus (strain G186AR / H82 / ATCC MYA-2454 / RMSCC 2432)</name>
    <name type="common">Darling's disease fungus</name>
    <name type="synonym">Histoplasma capsulatum</name>
    <dbReference type="NCBI Taxonomy" id="447093"/>
    <lineage>
        <taxon>Eukaryota</taxon>
        <taxon>Fungi</taxon>
        <taxon>Dikarya</taxon>
        <taxon>Ascomycota</taxon>
        <taxon>Pezizomycotina</taxon>
        <taxon>Eurotiomycetes</taxon>
        <taxon>Eurotiomycetidae</taxon>
        <taxon>Onygenales</taxon>
        <taxon>Ajellomycetaceae</taxon>
        <taxon>Histoplasma</taxon>
    </lineage>
</organism>
<dbReference type="EMBL" id="GG663369">
    <property type="protein sequence ID" value="EEH06440.1"/>
    <property type="molecule type" value="Genomic_DNA"/>
</dbReference>
<sequence length="263" mass="28333">MRRFLFVSTAAFTSVVCQSLIPTTGSAAFPGCAVACPLLHKAQANCIPPAAPVTNQATYSSCFCQSTLLRALHSSPNGVCDAVCPPADLITLQKWYAQFCASGNPATTTATSNVPESHPRTGTASTVTHEAPSSWFSSHWRWVVMIIALAVGFTVFALLLIYLKRRHKRKRANQPPFPPAVPAVILGDGSRSAREPTSRNLVAAALADDKWGPQQHLAHTRAQGPGNGGSTPNISNRAESGQFTRAPQRRSSHGYRYCFQNFQ</sequence>
<evidence type="ECO:0000256" key="1">
    <source>
        <dbReference type="SAM" id="MobiDB-lite"/>
    </source>
</evidence>
<name>C0NQG8_AJECG</name>
<keyword evidence="2" id="KW-1133">Transmembrane helix</keyword>
<dbReference type="Proteomes" id="UP000001631">
    <property type="component" value="Unassembled WGS sequence"/>
</dbReference>
<reference evidence="4" key="1">
    <citation type="submission" date="2009-02" db="EMBL/GenBank/DDBJ databases">
        <title>The Genome Sequence of Ajellomyces capsulatus strain G186AR.</title>
        <authorList>
            <consortium name="The Broad Institute Genome Sequencing Platform"/>
            <person name="Champion M."/>
            <person name="Cuomo C."/>
            <person name="Ma L.-J."/>
            <person name="Henn M.R."/>
            <person name="Sil A."/>
            <person name="Goldman B."/>
            <person name="Young S.K."/>
            <person name="Kodira C.D."/>
            <person name="Zeng Q."/>
            <person name="Koehrsen M."/>
            <person name="Alvarado L."/>
            <person name="Berlin A."/>
            <person name="Borenstein D."/>
            <person name="Chen Z."/>
            <person name="Engels R."/>
            <person name="Freedman E."/>
            <person name="Gellesch M."/>
            <person name="Goldberg J."/>
            <person name="Griggs A."/>
            <person name="Gujja S."/>
            <person name="Heiman D."/>
            <person name="Hepburn T."/>
            <person name="Howarth C."/>
            <person name="Jen D."/>
            <person name="Larson L."/>
            <person name="Lewis B."/>
            <person name="Mehta T."/>
            <person name="Park D."/>
            <person name="Pearson M."/>
            <person name="Roberts A."/>
            <person name="Saif S."/>
            <person name="Shea T."/>
            <person name="Shenoy N."/>
            <person name="Sisk P."/>
            <person name="Stolte C."/>
            <person name="Sykes S."/>
            <person name="Walk T."/>
            <person name="White J."/>
            <person name="Yandava C."/>
            <person name="Klein B."/>
            <person name="McEwen J.G."/>
            <person name="Puccia R."/>
            <person name="Goldman G.H."/>
            <person name="Felipe M.S."/>
            <person name="Nino-Vega G."/>
            <person name="San-Blas G."/>
            <person name="Taylor J."/>
            <person name="Mendoza L."/>
            <person name="Galagan J."/>
            <person name="Nusbaum C."/>
            <person name="Birren B."/>
        </authorList>
    </citation>
    <scope>NUCLEOTIDE SEQUENCE</scope>
    <source>
        <strain evidence="4">G186AR</strain>
    </source>
</reference>
<feature type="compositionally biased region" description="Polar residues" evidence="1">
    <location>
        <begin position="230"/>
        <end position="245"/>
    </location>
</feature>
<evidence type="ECO:0000313" key="4">
    <source>
        <dbReference type="EMBL" id="EEH06440.1"/>
    </source>
</evidence>